<sequence>MNMVNWEEMSYDNSLTMIYRRMTLAHTWQLEAQQGTRNLLNGQMPKDWPPPAVAGGKVWYPDTPQRHIRSPAHLPGPLTIYSNYEPHWVQNIRLLTDVFPALQELYLVDLNGFDTGDDALREKMHRYLDTHHDGSPCGRCERRHPGRPKTWGGLEEIEFVEVRPCAASELEIGLGAFDTHRFFAHHSWPSTDVNGRMWKRPMPQFKLVVPILRRR</sequence>
<name>E3Q5F6_COLGM</name>
<reference evidence="2" key="1">
    <citation type="journal article" date="2012" name="Nat. Genet.">
        <title>Lifestyle transitions in plant pathogenic Colletotrichum fungi deciphered by genome and transcriptome analyses.</title>
        <authorList>
            <person name="O'Connell R.J."/>
            <person name="Thon M.R."/>
            <person name="Hacquard S."/>
            <person name="Amyotte S.G."/>
            <person name="Kleemann J."/>
            <person name="Torres M.F."/>
            <person name="Damm U."/>
            <person name="Buiate E.A."/>
            <person name="Epstein L."/>
            <person name="Alkan N."/>
            <person name="Altmueller J."/>
            <person name="Alvarado-Balderrama L."/>
            <person name="Bauser C.A."/>
            <person name="Becker C."/>
            <person name="Birren B.W."/>
            <person name="Chen Z."/>
            <person name="Choi J."/>
            <person name="Crouch J.A."/>
            <person name="Duvick J.P."/>
            <person name="Farman M.A."/>
            <person name="Gan P."/>
            <person name="Heiman D."/>
            <person name="Henrissat B."/>
            <person name="Howard R.J."/>
            <person name="Kabbage M."/>
            <person name="Koch C."/>
            <person name="Kracher B."/>
            <person name="Kubo Y."/>
            <person name="Law A.D."/>
            <person name="Lebrun M.-H."/>
            <person name="Lee Y.-H."/>
            <person name="Miyara I."/>
            <person name="Moore N."/>
            <person name="Neumann U."/>
            <person name="Nordstroem K."/>
            <person name="Panaccione D.G."/>
            <person name="Panstruga R."/>
            <person name="Place M."/>
            <person name="Proctor R.H."/>
            <person name="Prusky D."/>
            <person name="Rech G."/>
            <person name="Reinhardt R."/>
            <person name="Rollins J.A."/>
            <person name="Rounsley S."/>
            <person name="Schardl C.L."/>
            <person name="Schwartz D.C."/>
            <person name="Shenoy N."/>
            <person name="Shirasu K."/>
            <person name="Sikhakolli U.R."/>
            <person name="Stueber K."/>
            <person name="Sukno S.A."/>
            <person name="Sweigard J.A."/>
            <person name="Takano Y."/>
            <person name="Takahara H."/>
            <person name="Trail F."/>
            <person name="van der Does H.C."/>
            <person name="Voll L.M."/>
            <person name="Will I."/>
            <person name="Young S."/>
            <person name="Zeng Q."/>
            <person name="Zhang J."/>
            <person name="Zhou S."/>
            <person name="Dickman M.B."/>
            <person name="Schulze-Lefert P."/>
            <person name="Ver Loren van Themaat E."/>
            <person name="Ma L.-J."/>
            <person name="Vaillancourt L.J."/>
        </authorList>
    </citation>
    <scope>NUCLEOTIDE SEQUENCE [LARGE SCALE GENOMIC DNA]</scope>
    <source>
        <strain evidence="2">M1.001 / M2 / FGSC 10212</strain>
    </source>
</reference>
<accession>E3Q5F6</accession>
<dbReference type="eggNOG" id="ENOG502T7FM">
    <property type="taxonomic scope" value="Eukaryota"/>
</dbReference>
<proteinExistence type="predicted"/>
<protein>
    <submittedName>
        <fullName evidence="1">Uncharacterized protein</fullName>
    </submittedName>
</protein>
<dbReference type="HOGENOM" id="CLU_1283169_0_0_1"/>
<dbReference type="GeneID" id="24406432"/>
<dbReference type="AlphaFoldDB" id="E3Q5F6"/>
<keyword evidence="2" id="KW-1185">Reference proteome</keyword>
<gene>
    <name evidence="1" type="ORF">GLRG_01067</name>
</gene>
<evidence type="ECO:0000313" key="2">
    <source>
        <dbReference type="Proteomes" id="UP000008782"/>
    </source>
</evidence>
<dbReference type="RefSeq" id="XP_008089943.1">
    <property type="nucleotide sequence ID" value="XM_008091752.1"/>
</dbReference>
<dbReference type="EMBL" id="GG697333">
    <property type="protein sequence ID" value="EFQ25923.1"/>
    <property type="molecule type" value="Genomic_DNA"/>
</dbReference>
<organism evidence="2">
    <name type="scientific">Colletotrichum graminicola (strain M1.001 / M2 / FGSC 10212)</name>
    <name type="common">Maize anthracnose fungus</name>
    <name type="synonym">Glomerella graminicola</name>
    <dbReference type="NCBI Taxonomy" id="645133"/>
    <lineage>
        <taxon>Eukaryota</taxon>
        <taxon>Fungi</taxon>
        <taxon>Dikarya</taxon>
        <taxon>Ascomycota</taxon>
        <taxon>Pezizomycotina</taxon>
        <taxon>Sordariomycetes</taxon>
        <taxon>Hypocreomycetidae</taxon>
        <taxon>Glomerellales</taxon>
        <taxon>Glomerellaceae</taxon>
        <taxon>Colletotrichum</taxon>
        <taxon>Colletotrichum graminicola species complex</taxon>
    </lineage>
</organism>
<evidence type="ECO:0000313" key="1">
    <source>
        <dbReference type="EMBL" id="EFQ25923.1"/>
    </source>
</evidence>
<dbReference type="OrthoDB" id="4818638at2759"/>
<dbReference type="VEuPathDB" id="FungiDB:GLRG_01067"/>
<dbReference type="Proteomes" id="UP000008782">
    <property type="component" value="Unassembled WGS sequence"/>
</dbReference>